<feature type="region of interest" description="Disordered" evidence="1">
    <location>
        <begin position="492"/>
        <end position="511"/>
    </location>
</feature>
<name>A0A0C9ZGI8_9AGAM</name>
<feature type="region of interest" description="Disordered" evidence="1">
    <location>
        <begin position="542"/>
        <end position="576"/>
    </location>
</feature>
<feature type="region of interest" description="Disordered" evidence="1">
    <location>
        <begin position="588"/>
        <end position="607"/>
    </location>
</feature>
<reference evidence="3" key="2">
    <citation type="submission" date="2015-01" db="EMBL/GenBank/DDBJ databases">
        <title>Evolutionary Origins and Diversification of the Mycorrhizal Mutualists.</title>
        <authorList>
            <consortium name="DOE Joint Genome Institute"/>
            <consortium name="Mycorrhizal Genomics Consortium"/>
            <person name="Kohler A."/>
            <person name="Kuo A."/>
            <person name="Nagy L.G."/>
            <person name="Floudas D."/>
            <person name="Copeland A."/>
            <person name="Barry K.W."/>
            <person name="Cichocki N."/>
            <person name="Veneault-Fourrey C."/>
            <person name="LaButti K."/>
            <person name="Lindquist E.A."/>
            <person name="Lipzen A."/>
            <person name="Lundell T."/>
            <person name="Morin E."/>
            <person name="Murat C."/>
            <person name="Riley R."/>
            <person name="Ohm R."/>
            <person name="Sun H."/>
            <person name="Tunlid A."/>
            <person name="Henrissat B."/>
            <person name="Grigoriev I.V."/>
            <person name="Hibbett D.S."/>
            <person name="Martin F."/>
        </authorList>
    </citation>
    <scope>NUCLEOTIDE SEQUENCE [LARGE SCALE GENOMIC DNA]</scope>
    <source>
        <strain evidence="3">441</strain>
    </source>
</reference>
<evidence type="ECO:0000256" key="1">
    <source>
        <dbReference type="SAM" id="MobiDB-lite"/>
    </source>
</evidence>
<feature type="compositionally biased region" description="Basic and acidic residues" evidence="1">
    <location>
        <begin position="554"/>
        <end position="564"/>
    </location>
</feature>
<dbReference type="OrthoDB" id="2618643at2759"/>
<dbReference type="EMBL" id="KN833750">
    <property type="protein sequence ID" value="KIK21607.1"/>
    <property type="molecule type" value="Genomic_DNA"/>
</dbReference>
<reference evidence="2 3" key="1">
    <citation type="submission" date="2014-04" db="EMBL/GenBank/DDBJ databases">
        <authorList>
            <consortium name="DOE Joint Genome Institute"/>
            <person name="Kuo A."/>
            <person name="Kohler A."/>
            <person name="Costa M.D."/>
            <person name="Nagy L.G."/>
            <person name="Floudas D."/>
            <person name="Copeland A."/>
            <person name="Barry K.W."/>
            <person name="Cichocki N."/>
            <person name="Veneault-Fourrey C."/>
            <person name="LaButti K."/>
            <person name="Lindquist E.A."/>
            <person name="Lipzen A."/>
            <person name="Lundell T."/>
            <person name="Morin E."/>
            <person name="Murat C."/>
            <person name="Sun H."/>
            <person name="Tunlid A."/>
            <person name="Henrissat B."/>
            <person name="Grigoriev I.V."/>
            <person name="Hibbett D.S."/>
            <person name="Martin F."/>
            <person name="Nordberg H.P."/>
            <person name="Cantor M.N."/>
            <person name="Hua S.X."/>
        </authorList>
    </citation>
    <scope>NUCLEOTIDE SEQUENCE [LARGE SCALE GENOMIC DNA]</scope>
    <source>
        <strain evidence="2 3">441</strain>
    </source>
</reference>
<dbReference type="AlphaFoldDB" id="A0A0C9ZGI8"/>
<accession>A0A0C9ZGI8</accession>
<organism evidence="2 3">
    <name type="scientific">Pisolithus microcarpus 441</name>
    <dbReference type="NCBI Taxonomy" id="765257"/>
    <lineage>
        <taxon>Eukaryota</taxon>
        <taxon>Fungi</taxon>
        <taxon>Dikarya</taxon>
        <taxon>Basidiomycota</taxon>
        <taxon>Agaricomycotina</taxon>
        <taxon>Agaricomycetes</taxon>
        <taxon>Agaricomycetidae</taxon>
        <taxon>Boletales</taxon>
        <taxon>Sclerodermatineae</taxon>
        <taxon>Pisolithaceae</taxon>
        <taxon>Pisolithus</taxon>
    </lineage>
</organism>
<sequence length="628" mass="70116">MATTYSGAGSYTYAYFSSNRTSGPRTNQRTVSLADTTASTVRTASNHLVHAKPVKYSSTPLLNGKVKSQTLEDIIKALQGVCDDEFMEVSNFNQHEFEMLCHMINEECPDIPWKLKLTFFVKQNFLMIQLASAIHEAPISEFNSILSCFQQVSYPRNIVHIQVSMNSDMEEEFISAIPDLALVISSVKGNKIQHFPLIVECTFSQPHQKVFEKVAMLIAAHPEVLMVVIVLINESPRYQSPSEKSLAWKTFASHQDSLGLTDFTSLCDVDSGDVDVDEDFMVPLVVAGHTWCHISSVDYYVWLKRTPNTSNKGSPPVSTIRVDPDTAVEQSDWSAHGELPRNKNLDHFDRLLNKGLEMIQLDIMRFCQEIAIHHNLPADYSGLEKSICLPPSWDHFCSALVNAREITTHTHFMRWYKDSFRGKKRRTTEPNIKPGDSGDQEVEPIRKRTVGGWEPAKVEYKGTALPEGPDAVQCPEILGPCKHCPPCRFAPAEDDPDPPPAPTRNPAPVVSPTSTGVIPVQAAPFTPAANQELEFVDIDGALKGNADEGDDDDNKYNDTEHPDFAEEAPQRPIPRARRRCGATDNLLRTMDLSTTDPLDSKPSEERAPDVHYFFTKGTKQPSICNSCR</sequence>
<feature type="compositionally biased region" description="Basic and acidic residues" evidence="1">
    <location>
        <begin position="598"/>
        <end position="607"/>
    </location>
</feature>
<dbReference type="Proteomes" id="UP000054018">
    <property type="component" value="Unassembled WGS sequence"/>
</dbReference>
<protein>
    <submittedName>
        <fullName evidence="2">Uncharacterized protein</fullName>
    </submittedName>
</protein>
<evidence type="ECO:0000313" key="3">
    <source>
        <dbReference type="Proteomes" id="UP000054018"/>
    </source>
</evidence>
<dbReference type="HOGENOM" id="CLU_029721_0_0_1"/>
<gene>
    <name evidence="2" type="ORF">PISMIDRAFT_12228</name>
</gene>
<evidence type="ECO:0000313" key="2">
    <source>
        <dbReference type="EMBL" id="KIK21607.1"/>
    </source>
</evidence>
<proteinExistence type="predicted"/>
<keyword evidence="3" id="KW-1185">Reference proteome</keyword>